<evidence type="ECO:0000259" key="5">
    <source>
        <dbReference type="PROSITE" id="PS51272"/>
    </source>
</evidence>
<feature type="non-terminal residue" evidence="6">
    <location>
        <position position="1"/>
    </location>
</feature>
<organism evidence="6 7">
    <name type="scientific">Candidatus Flavonifractor merdipullorum</name>
    <dbReference type="NCBI Taxonomy" id="2838590"/>
    <lineage>
        <taxon>Bacteria</taxon>
        <taxon>Bacillati</taxon>
        <taxon>Bacillota</taxon>
        <taxon>Clostridia</taxon>
        <taxon>Eubacteriales</taxon>
        <taxon>Oscillospiraceae</taxon>
        <taxon>Flavonifractor</taxon>
    </lineage>
</organism>
<dbReference type="InterPro" id="IPR001611">
    <property type="entry name" value="Leu-rich_rpt"/>
</dbReference>
<dbReference type="PANTHER" id="PTHR47566">
    <property type="match status" value="1"/>
</dbReference>
<reference evidence="6" key="2">
    <citation type="submission" date="2021-04" db="EMBL/GenBank/DDBJ databases">
        <authorList>
            <person name="Gilroy R."/>
        </authorList>
    </citation>
    <scope>NUCLEOTIDE SEQUENCE</scope>
    <source>
        <strain evidence="6">ChiGjej6B6-1540</strain>
    </source>
</reference>
<feature type="domain" description="SLH" evidence="5">
    <location>
        <begin position="809"/>
        <end position="872"/>
    </location>
</feature>
<feature type="compositionally biased region" description="Gly residues" evidence="4">
    <location>
        <begin position="620"/>
        <end position="647"/>
    </location>
</feature>
<comment type="caution">
    <text evidence="6">The sequence shown here is derived from an EMBL/GenBank/DDBJ whole genome shotgun (WGS) entry which is preliminary data.</text>
</comment>
<dbReference type="InterPro" id="IPR032675">
    <property type="entry name" value="LRR_dom_sf"/>
</dbReference>
<keyword evidence="3" id="KW-0677">Repeat</keyword>
<dbReference type="PANTHER" id="PTHR47566:SF1">
    <property type="entry name" value="PROTEIN NUD1"/>
    <property type="match status" value="1"/>
</dbReference>
<accession>A0A9D1RU57</accession>
<dbReference type="SUPFAM" id="SSF52058">
    <property type="entry name" value="L domain-like"/>
    <property type="match status" value="1"/>
</dbReference>
<name>A0A9D1RU57_9FIRM</name>
<dbReference type="InterPro" id="IPR001119">
    <property type="entry name" value="SLH_dom"/>
</dbReference>
<dbReference type="PROSITE" id="PS51450">
    <property type="entry name" value="LRR"/>
    <property type="match status" value="1"/>
</dbReference>
<evidence type="ECO:0000313" key="6">
    <source>
        <dbReference type="EMBL" id="HIW93368.1"/>
    </source>
</evidence>
<evidence type="ECO:0000256" key="4">
    <source>
        <dbReference type="SAM" id="MobiDB-lite"/>
    </source>
</evidence>
<gene>
    <name evidence="6" type="ORF">H9868_02380</name>
</gene>
<keyword evidence="2" id="KW-0433">Leucine-rich repeat</keyword>
<dbReference type="AlphaFoldDB" id="A0A9D1RU57"/>
<feature type="compositionally biased region" description="Basic and acidic residues" evidence="4">
    <location>
        <begin position="649"/>
        <end position="659"/>
    </location>
</feature>
<dbReference type="PROSITE" id="PS51272">
    <property type="entry name" value="SLH"/>
    <property type="match status" value="3"/>
</dbReference>
<dbReference type="InterPro" id="IPR052574">
    <property type="entry name" value="CDIRP"/>
</dbReference>
<comment type="subcellular location">
    <subcellularLocation>
        <location evidence="1">Cell envelope</location>
    </subcellularLocation>
</comment>
<dbReference type="Pfam" id="PF09479">
    <property type="entry name" value="Flg_new"/>
    <property type="match status" value="2"/>
</dbReference>
<reference evidence="6" key="1">
    <citation type="journal article" date="2021" name="PeerJ">
        <title>Extensive microbial diversity within the chicken gut microbiome revealed by metagenomics and culture.</title>
        <authorList>
            <person name="Gilroy R."/>
            <person name="Ravi A."/>
            <person name="Getino M."/>
            <person name="Pursley I."/>
            <person name="Horton D.L."/>
            <person name="Alikhan N.F."/>
            <person name="Baker D."/>
            <person name="Gharbi K."/>
            <person name="Hall N."/>
            <person name="Watson M."/>
            <person name="Adriaenssens E.M."/>
            <person name="Foster-Nyarko E."/>
            <person name="Jarju S."/>
            <person name="Secka A."/>
            <person name="Antonio M."/>
            <person name="Oren A."/>
            <person name="Chaudhuri R.R."/>
            <person name="La Ragione R."/>
            <person name="Hildebrand F."/>
            <person name="Pallen M.J."/>
        </authorList>
    </citation>
    <scope>NUCLEOTIDE SEQUENCE</scope>
    <source>
        <strain evidence="6">ChiGjej6B6-1540</strain>
    </source>
</reference>
<evidence type="ECO:0000256" key="3">
    <source>
        <dbReference type="ARBA" id="ARBA00022737"/>
    </source>
</evidence>
<dbReference type="GO" id="GO:0030313">
    <property type="term" value="C:cell envelope"/>
    <property type="evidence" value="ECO:0007669"/>
    <property type="project" value="UniProtKB-SubCell"/>
</dbReference>
<sequence length="940" mass="98817">SGIELFPNLRSLNISNNRITALDLSQNTGLTWLYAANNQLASLDLNANTKLQGVDLSGNRLTTLDVSKLTELGYLYVDFNLLTELDLSANTKLTGLGFTATNNNLKTIKLPNAPSLTVDRSNFAAQNPSTGYEKVQWLQDGSPVGERIQASGQTLTSEGVANAFTLSFSANGGRGSVETISGSYGQEVTVPQNGFTRYGYTFSGWNTQANGLGYAYQPDAKITDLGKKYDGQRVTLYAQWTPITYSITFDANGGSGSASEDSVSFDQKVTLPNEGFTNDTEENLTLAGWASSAEGPVLYAAGSQVQGLSGDAGHTVTLYAVWALTAEGEQATRLESLAQSFAAYSSSDYTTEDWTALNSIYNEAVEKIGQAQETGDMDAIVTTYEEKMANVPTRTQRETEVSDGFKHAHQEVLGKLSGSAVNAANAADLLQKAGSAHDTLTGEGLKAFSELSNEEDLEAVTASVLSSLSTETSQLENLRAAAQWVVNLEGISQKAMSEVRSTDVETYRSAAEGYTSLPSEQSNHIDASLSTDLTDRQALAEAKRSAVSELSTAYTGFDLSLYSEKGKAALEKAHTDGANAVESASSTQAVTTAKEEASAKMNAVPNAEEEVSNPIPDEPSGGGSGSGSGSGGGGSSGGSSSGGGSGSGEDTKPEEKPEETPAETTTVTDEKTGTVTQVTTSADGKVSAAVTVPQGVRSVTVNIPCTAGDSTVAVLVHADGTREILTKVARTADGLALRLDGSATVEIVDNAKSFGDVADNAWFASSVQFASSRDLFNGTGNGAFAPEVDMTRSMVVTVLHRLEGTPDATGNTSFDDLNSGWYSEAVDWAVEAGITTGNGNGSFLPDESITRESLAVMLYRYANTLGLNTKTTGALDDRFQDAGNVSDWAKDAMAWAAEQGILQGSNDQLRPNDDTSRAEVATMLMRFVSLITEQDAELAE</sequence>
<feature type="region of interest" description="Disordered" evidence="4">
    <location>
        <begin position="577"/>
        <end position="684"/>
    </location>
</feature>
<feature type="domain" description="SLH" evidence="5">
    <location>
        <begin position="750"/>
        <end position="808"/>
    </location>
</feature>
<feature type="compositionally biased region" description="Polar residues" evidence="4">
    <location>
        <begin position="582"/>
        <end position="591"/>
    </location>
</feature>
<dbReference type="Pfam" id="PF00395">
    <property type="entry name" value="SLH"/>
    <property type="match status" value="3"/>
</dbReference>
<protein>
    <submittedName>
        <fullName evidence="6">S-layer homology domain-containing protein</fullName>
    </submittedName>
</protein>
<dbReference type="NCBIfam" id="TIGR02543">
    <property type="entry name" value="List_Bact_rpt"/>
    <property type="match status" value="1"/>
</dbReference>
<evidence type="ECO:0000313" key="7">
    <source>
        <dbReference type="Proteomes" id="UP000824192"/>
    </source>
</evidence>
<dbReference type="InterPro" id="IPR042229">
    <property type="entry name" value="Listeria/Bacterioides_rpt_sf"/>
</dbReference>
<feature type="domain" description="SLH" evidence="5">
    <location>
        <begin position="876"/>
        <end position="938"/>
    </location>
</feature>
<proteinExistence type="predicted"/>
<dbReference type="Gene3D" id="2.60.40.4270">
    <property type="entry name" value="Listeria-Bacteroides repeat domain"/>
    <property type="match status" value="2"/>
</dbReference>
<dbReference type="InterPro" id="IPR013378">
    <property type="entry name" value="InlB-like_B-rpt"/>
</dbReference>
<dbReference type="GO" id="GO:0035591">
    <property type="term" value="F:signaling adaptor activity"/>
    <property type="evidence" value="ECO:0007669"/>
    <property type="project" value="TreeGrafter"/>
</dbReference>
<dbReference type="EMBL" id="DXGA01000049">
    <property type="protein sequence ID" value="HIW93368.1"/>
    <property type="molecule type" value="Genomic_DNA"/>
</dbReference>
<dbReference type="Gene3D" id="3.80.10.10">
    <property type="entry name" value="Ribonuclease Inhibitor"/>
    <property type="match status" value="1"/>
</dbReference>
<evidence type="ECO:0000256" key="1">
    <source>
        <dbReference type="ARBA" id="ARBA00004196"/>
    </source>
</evidence>
<dbReference type="Proteomes" id="UP000824192">
    <property type="component" value="Unassembled WGS sequence"/>
</dbReference>
<evidence type="ECO:0000256" key="2">
    <source>
        <dbReference type="ARBA" id="ARBA00022614"/>
    </source>
</evidence>